<sequence>MHLHSMRGFCSSNAAHGGRRKTKEETMNFKLTRNDIATKTSSQLAALFQDATIAIAACHDAIASAQSLRTMIQQEIAKRGPAP</sequence>
<dbReference type="AlphaFoldDB" id="A0A255Z8B6"/>
<evidence type="ECO:0000256" key="1">
    <source>
        <dbReference type="SAM" id="MobiDB-lite"/>
    </source>
</evidence>
<evidence type="ECO:0000313" key="3">
    <source>
        <dbReference type="Proteomes" id="UP000216991"/>
    </source>
</evidence>
<gene>
    <name evidence="2" type="ORF">CHU93_00405</name>
</gene>
<reference evidence="2 3" key="1">
    <citation type="submission" date="2017-07" db="EMBL/GenBank/DDBJ databases">
        <title>Sandarakinorhabdus cyanobacteriorum sp. nov., a novel bacterium isolated from cyanobacterial aggregates in a eutrophic lake.</title>
        <authorList>
            <person name="Cai H."/>
        </authorList>
    </citation>
    <scope>NUCLEOTIDE SEQUENCE [LARGE SCALE GENOMIC DNA]</scope>
    <source>
        <strain evidence="2 3">TH057</strain>
    </source>
</reference>
<comment type="caution">
    <text evidence="2">The sequence shown here is derived from an EMBL/GenBank/DDBJ whole genome shotgun (WGS) entry which is preliminary data.</text>
</comment>
<name>A0A255Z8B6_9SPHN</name>
<dbReference type="Proteomes" id="UP000216991">
    <property type="component" value="Unassembled WGS sequence"/>
</dbReference>
<protein>
    <submittedName>
        <fullName evidence="2">Uncharacterized protein</fullName>
    </submittedName>
</protein>
<organism evidence="2 3">
    <name type="scientific">Sandarakinorhabdus cyanobacteriorum</name>
    <dbReference type="NCBI Taxonomy" id="1981098"/>
    <lineage>
        <taxon>Bacteria</taxon>
        <taxon>Pseudomonadati</taxon>
        <taxon>Pseudomonadota</taxon>
        <taxon>Alphaproteobacteria</taxon>
        <taxon>Sphingomonadales</taxon>
        <taxon>Sphingosinicellaceae</taxon>
        <taxon>Sandarakinorhabdus</taxon>
    </lineage>
</organism>
<dbReference type="EMBL" id="NOXT01000022">
    <property type="protein sequence ID" value="OYQ37672.1"/>
    <property type="molecule type" value="Genomic_DNA"/>
</dbReference>
<accession>A0A255Z8B6</accession>
<feature type="region of interest" description="Disordered" evidence="1">
    <location>
        <begin position="1"/>
        <end position="27"/>
    </location>
</feature>
<keyword evidence="3" id="KW-1185">Reference proteome</keyword>
<proteinExistence type="predicted"/>
<evidence type="ECO:0000313" key="2">
    <source>
        <dbReference type="EMBL" id="OYQ37672.1"/>
    </source>
</evidence>